<dbReference type="EMBL" id="UINC01055595">
    <property type="protein sequence ID" value="SVB74655.1"/>
    <property type="molecule type" value="Genomic_DNA"/>
</dbReference>
<reference evidence="1" key="1">
    <citation type="submission" date="2018-05" db="EMBL/GenBank/DDBJ databases">
        <authorList>
            <person name="Lanie J.A."/>
            <person name="Ng W.-L."/>
            <person name="Kazmierczak K.M."/>
            <person name="Andrzejewski T.M."/>
            <person name="Davidsen T.M."/>
            <person name="Wayne K.J."/>
            <person name="Tettelin H."/>
            <person name="Glass J.I."/>
            <person name="Rusch D."/>
            <person name="Podicherti R."/>
            <person name="Tsui H.-C.T."/>
            <person name="Winkler M.E."/>
        </authorList>
    </citation>
    <scope>NUCLEOTIDE SEQUENCE</scope>
</reference>
<accession>A0A382GIS5</accession>
<evidence type="ECO:0000313" key="1">
    <source>
        <dbReference type="EMBL" id="SVB74655.1"/>
    </source>
</evidence>
<sequence length="424" mass="47584">MFKKKVEILIFPILALVNTVPMLAQDDSPYEQDYPVMNYGSAPLQDVVTELQAQIDSGEVSLKFDSQRGYLDATLAALDISTTSQLLVFSRTSVQQPLISPQTPRAIYFNEDVYVAWVQKSNLLEIASMDPNLGPVFFTLNQIESKTPQFNREFRSCLRCHDSFSLTGSGTPRFMMSSNYTGVAGQLVSHEGSIMTTSRTPIRSRWGGWYVTGFHGEQRHLGNVLVQTAADIADENLARMGNRENLSTLTEIDPYITPYSDIVALLVIEHQIEVQNKIARTNFHARTLLEKKEDLGNDEVARGLEVLGEELLHSLFMVGQPPLTDAIEGTSGFTEAFEEAGRKDGQGRSLWDLAMEQRLFKHPLSYQIYSNAYAGLPAQIKEIVATRMEEILSDDNNEDTYAHLSDEDKQAIREILSATNWRQS</sequence>
<name>A0A382GIS5_9ZZZZ</name>
<organism evidence="1">
    <name type="scientific">marine metagenome</name>
    <dbReference type="NCBI Taxonomy" id="408172"/>
    <lineage>
        <taxon>unclassified sequences</taxon>
        <taxon>metagenomes</taxon>
        <taxon>ecological metagenomes</taxon>
    </lineage>
</organism>
<protein>
    <recommendedName>
        <fullName evidence="2">Cytochrome c domain-containing protein</fullName>
    </recommendedName>
</protein>
<evidence type="ECO:0008006" key="2">
    <source>
        <dbReference type="Google" id="ProtNLM"/>
    </source>
</evidence>
<gene>
    <name evidence="1" type="ORF">METZ01_LOCUS227509</name>
</gene>
<dbReference type="AlphaFoldDB" id="A0A382GIS5"/>
<proteinExistence type="predicted"/>